<evidence type="ECO:0000256" key="1">
    <source>
        <dbReference type="SAM" id="MobiDB-lite"/>
    </source>
</evidence>
<keyword evidence="3" id="KW-1185">Reference proteome</keyword>
<reference evidence="2 3" key="1">
    <citation type="journal article" date="2023" name="bioRxiv">
        <title>Conserved and derived expression patterns and positive selection on dental genes reveal complex evolutionary context of ever-growing rodent molars.</title>
        <authorList>
            <person name="Calamari Z.T."/>
            <person name="Song A."/>
            <person name="Cohen E."/>
            <person name="Akter M."/>
            <person name="Roy R.D."/>
            <person name="Hallikas O."/>
            <person name="Christensen M.M."/>
            <person name="Li P."/>
            <person name="Marangoni P."/>
            <person name="Jernvall J."/>
            <person name="Klein O.D."/>
        </authorList>
    </citation>
    <scope>NUCLEOTIDE SEQUENCE [LARGE SCALE GENOMIC DNA]</scope>
    <source>
        <strain evidence="2">V071</strain>
    </source>
</reference>
<dbReference type="Gene3D" id="3.40.50.300">
    <property type="entry name" value="P-loop containing nucleotide triphosphate hydrolases"/>
    <property type="match status" value="1"/>
</dbReference>
<name>A0AAW0I6P4_MYOGA</name>
<evidence type="ECO:0000313" key="2">
    <source>
        <dbReference type="EMBL" id="KAK7809842.1"/>
    </source>
</evidence>
<gene>
    <name evidence="2" type="ORF">U0070_008492</name>
</gene>
<dbReference type="Proteomes" id="UP001488838">
    <property type="component" value="Unassembled WGS sequence"/>
</dbReference>
<feature type="region of interest" description="Disordered" evidence="1">
    <location>
        <begin position="76"/>
        <end position="95"/>
    </location>
</feature>
<dbReference type="AlphaFoldDB" id="A0AAW0I6P4"/>
<evidence type="ECO:0000313" key="3">
    <source>
        <dbReference type="Proteomes" id="UP001488838"/>
    </source>
</evidence>
<sequence length="95" mass="10447">MTLESMMACCLSDEVKESKRINAEIEKQLRRDKRDARRELKLLLLGSSLVLSSLPPTPEKLIERLLLTGVLTPQGPPVAGSQGAQAQLSPCCYPK</sequence>
<accession>A0AAW0I6P4</accession>
<dbReference type="InterPro" id="IPR027417">
    <property type="entry name" value="P-loop_NTPase"/>
</dbReference>
<proteinExistence type="predicted"/>
<protein>
    <submittedName>
        <fullName evidence="2">Uncharacterized protein</fullName>
    </submittedName>
</protein>
<dbReference type="EMBL" id="JBBHLL010000212">
    <property type="protein sequence ID" value="KAK7809842.1"/>
    <property type="molecule type" value="Genomic_DNA"/>
</dbReference>
<organism evidence="2 3">
    <name type="scientific">Myodes glareolus</name>
    <name type="common">Bank vole</name>
    <name type="synonym">Clethrionomys glareolus</name>
    <dbReference type="NCBI Taxonomy" id="447135"/>
    <lineage>
        <taxon>Eukaryota</taxon>
        <taxon>Metazoa</taxon>
        <taxon>Chordata</taxon>
        <taxon>Craniata</taxon>
        <taxon>Vertebrata</taxon>
        <taxon>Euteleostomi</taxon>
        <taxon>Mammalia</taxon>
        <taxon>Eutheria</taxon>
        <taxon>Euarchontoglires</taxon>
        <taxon>Glires</taxon>
        <taxon>Rodentia</taxon>
        <taxon>Myomorpha</taxon>
        <taxon>Muroidea</taxon>
        <taxon>Cricetidae</taxon>
        <taxon>Arvicolinae</taxon>
        <taxon>Myodes</taxon>
    </lineage>
</organism>
<comment type="caution">
    <text evidence="2">The sequence shown here is derived from an EMBL/GenBank/DDBJ whole genome shotgun (WGS) entry which is preliminary data.</text>
</comment>